<comment type="similarity">
    <text evidence="2">Belongs to the membrane fusion protein (MFP) (TC 8.A.1) family.</text>
</comment>
<feature type="domain" description="Multidrug resistance protein MdtA-like barrel-sandwich hybrid" evidence="3">
    <location>
        <begin position="65"/>
        <end position="200"/>
    </location>
</feature>
<dbReference type="Pfam" id="PF25967">
    <property type="entry name" value="RND-MFP_C"/>
    <property type="match status" value="1"/>
</dbReference>
<sequence>MASRPFEFQPVLARTLLQAILVVGVVGPGPALAQQEPPTVTAAKPVVRDIVEDDEFVGRFEAVDQVAVRSRVGGYLQAVHFTDGALVKQGDLLFTIDQRPFQAAFEAAKSRVDVATSLLDFSQLQLKRAEELASSGNLSTATLDDRRREYLAAEAGYQGATADLRTANLNLEFTEIRAPLAGRIDRRLVSIGNLVQPDSTLLTTIVSTDPIDFYFDVDERLYLAYAEDARKRGGALQEGAGGLDVAVRIADRNNASFAGKLDFAENRIDAATGTVRVRARFANSDGVLQPGMFGRINVPGSLPYRGVMLPDEAIGADQSRRIVYVVDAEGTVSAKTVRPGPRNHGYRVIREGLTGDETVIINGLMRVRPGVKVKAEIVTLPDEAAATGEAQ</sequence>
<dbReference type="NCBIfam" id="TIGR01730">
    <property type="entry name" value="RND_mfp"/>
    <property type="match status" value="1"/>
</dbReference>
<evidence type="ECO:0000259" key="3">
    <source>
        <dbReference type="Pfam" id="PF25917"/>
    </source>
</evidence>
<reference evidence="6 7" key="1">
    <citation type="submission" date="2024-06" db="EMBL/GenBank/DDBJ databases">
        <authorList>
            <person name="Tuo L."/>
        </authorList>
    </citation>
    <scope>NUCLEOTIDE SEQUENCE [LARGE SCALE GENOMIC DNA]</scope>
    <source>
        <strain evidence="6 7">ZMM04-5</strain>
    </source>
</reference>
<comment type="caution">
    <text evidence="6">The sequence shown here is derived from an EMBL/GenBank/DDBJ whole genome shotgun (WGS) entry which is preliminary data.</text>
</comment>
<name>A0ABV3R7W8_9HYPH</name>
<protein>
    <submittedName>
        <fullName evidence="6">Efflux RND transporter periplasmic adaptor subunit</fullName>
    </submittedName>
</protein>
<comment type="subcellular location">
    <subcellularLocation>
        <location evidence="1">Cell envelope</location>
    </subcellularLocation>
</comment>
<evidence type="ECO:0000256" key="2">
    <source>
        <dbReference type="ARBA" id="ARBA00009477"/>
    </source>
</evidence>
<dbReference type="EMBL" id="JBFOCI010000010">
    <property type="protein sequence ID" value="MEW9808627.1"/>
    <property type="molecule type" value="Genomic_DNA"/>
</dbReference>
<feature type="domain" description="Multidrug resistance protein MdtA-like beta-barrel" evidence="4">
    <location>
        <begin position="243"/>
        <end position="297"/>
    </location>
</feature>
<dbReference type="InterPro" id="IPR058626">
    <property type="entry name" value="MdtA-like_b-barrel"/>
</dbReference>
<dbReference type="Pfam" id="PF25944">
    <property type="entry name" value="Beta-barrel_RND"/>
    <property type="match status" value="1"/>
</dbReference>
<evidence type="ECO:0000259" key="5">
    <source>
        <dbReference type="Pfam" id="PF25967"/>
    </source>
</evidence>
<dbReference type="InterPro" id="IPR058627">
    <property type="entry name" value="MdtA-like_C"/>
</dbReference>
<evidence type="ECO:0000256" key="1">
    <source>
        <dbReference type="ARBA" id="ARBA00004196"/>
    </source>
</evidence>
<dbReference type="SUPFAM" id="SSF111369">
    <property type="entry name" value="HlyD-like secretion proteins"/>
    <property type="match status" value="1"/>
</dbReference>
<evidence type="ECO:0000313" key="6">
    <source>
        <dbReference type="EMBL" id="MEW9808627.1"/>
    </source>
</evidence>
<dbReference type="Pfam" id="PF25917">
    <property type="entry name" value="BSH_RND"/>
    <property type="match status" value="1"/>
</dbReference>
<keyword evidence="7" id="KW-1185">Reference proteome</keyword>
<dbReference type="Gene3D" id="2.40.30.170">
    <property type="match status" value="1"/>
</dbReference>
<evidence type="ECO:0000259" key="4">
    <source>
        <dbReference type="Pfam" id="PF25944"/>
    </source>
</evidence>
<gene>
    <name evidence="6" type="ORF">ABUE31_21765</name>
</gene>
<evidence type="ECO:0000313" key="7">
    <source>
        <dbReference type="Proteomes" id="UP001556196"/>
    </source>
</evidence>
<dbReference type="Proteomes" id="UP001556196">
    <property type="component" value="Unassembled WGS sequence"/>
</dbReference>
<dbReference type="Gene3D" id="1.10.287.470">
    <property type="entry name" value="Helix hairpin bin"/>
    <property type="match status" value="1"/>
</dbReference>
<dbReference type="InterPro" id="IPR058625">
    <property type="entry name" value="MdtA-like_BSH"/>
</dbReference>
<dbReference type="PANTHER" id="PTHR30158">
    <property type="entry name" value="ACRA/E-RELATED COMPONENT OF DRUG EFFLUX TRANSPORTER"/>
    <property type="match status" value="1"/>
</dbReference>
<dbReference type="InterPro" id="IPR006143">
    <property type="entry name" value="RND_pump_MFP"/>
</dbReference>
<dbReference type="Gene3D" id="2.40.420.20">
    <property type="match status" value="1"/>
</dbReference>
<accession>A0ABV3R7W8</accession>
<dbReference type="PANTHER" id="PTHR30158:SF10">
    <property type="entry name" value="CATION EFFLUX PUMP"/>
    <property type="match status" value="1"/>
</dbReference>
<dbReference type="RefSeq" id="WP_367725866.1">
    <property type="nucleotide sequence ID" value="NZ_JBFOCH010000012.1"/>
</dbReference>
<proteinExistence type="inferred from homology"/>
<feature type="domain" description="Multidrug resistance protein MdtA-like C-terminal permuted SH3" evidence="5">
    <location>
        <begin position="307"/>
        <end position="365"/>
    </location>
</feature>
<dbReference type="Gene3D" id="2.40.50.100">
    <property type="match status" value="1"/>
</dbReference>
<organism evidence="6 7">
    <name type="scientific">Mesorhizobium marinum</name>
    <dbReference type="NCBI Taxonomy" id="3228790"/>
    <lineage>
        <taxon>Bacteria</taxon>
        <taxon>Pseudomonadati</taxon>
        <taxon>Pseudomonadota</taxon>
        <taxon>Alphaproteobacteria</taxon>
        <taxon>Hyphomicrobiales</taxon>
        <taxon>Phyllobacteriaceae</taxon>
        <taxon>Mesorhizobium</taxon>
    </lineage>
</organism>